<dbReference type="eggNOG" id="arCOG09032">
    <property type="taxonomic scope" value="Archaea"/>
</dbReference>
<dbReference type="AlphaFoldDB" id="J3JDS3"/>
<proteinExistence type="predicted"/>
<reference evidence="1 2" key="1">
    <citation type="journal article" date="2012" name="J. Bacteriol.">
        <title>Draft Genome Sequence of the Extremely Halophilic Archaeon Halogranum salarium B-1T.</title>
        <authorList>
            <person name="Kim K.K."/>
            <person name="Lee K.C."/>
            <person name="Lee J.S."/>
        </authorList>
    </citation>
    <scope>NUCLEOTIDE SEQUENCE [LARGE SCALE GENOMIC DNA]</scope>
    <source>
        <strain evidence="1 2">B-1</strain>
    </source>
</reference>
<evidence type="ECO:0000313" key="1">
    <source>
        <dbReference type="EMBL" id="EJN57739.1"/>
    </source>
</evidence>
<dbReference type="Proteomes" id="UP000007813">
    <property type="component" value="Unassembled WGS sequence"/>
</dbReference>
<name>J3JDS3_9EURY</name>
<protein>
    <submittedName>
        <fullName evidence="1">Uncharacterized protein</fullName>
    </submittedName>
</protein>
<comment type="caution">
    <text evidence="1">The sequence shown here is derived from an EMBL/GenBank/DDBJ whole genome shotgun (WGS) entry which is preliminary data.</text>
</comment>
<organism evidence="1 2">
    <name type="scientific">Halogranum salarium B-1</name>
    <dbReference type="NCBI Taxonomy" id="1210908"/>
    <lineage>
        <taxon>Archaea</taxon>
        <taxon>Methanobacteriati</taxon>
        <taxon>Methanobacteriota</taxon>
        <taxon>Stenosarchaea group</taxon>
        <taxon>Halobacteria</taxon>
        <taxon>Halobacteriales</taxon>
        <taxon>Haloferacaceae</taxon>
    </lineage>
</organism>
<sequence length="108" mass="12112">MDDTLFLVSEDDGTRIEVGTVDDIVDAVGGETYVIEYDDHQRTQPWLQTDDGVLEIDVREVATTLPHTEDTAAELADYDMSTERYGLPTRTVEFANRLVDTLERQGSS</sequence>
<evidence type="ECO:0000313" key="2">
    <source>
        <dbReference type="Proteomes" id="UP000007813"/>
    </source>
</evidence>
<accession>J3JDS3</accession>
<gene>
    <name evidence="1" type="ORF">HSB1_41000</name>
</gene>
<dbReference type="EMBL" id="ALJD01000012">
    <property type="protein sequence ID" value="EJN57739.1"/>
    <property type="molecule type" value="Genomic_DNA"/>
</dbReference>